<evidence type="ECO:0000313" key="4">
    <source>
        <dbReference type="EMBL" id="HIZ30126.1"/>
    </source>
</evidence>
<dbReference type="SUPFAM" id="SSF49785">
    <property type="entry name" value="Galactose-binding domain-like"/>
    <property type="match status" value="2"/>
</dbReference>
<dbReference type="SMART" id="SM00776">
    <property type="entry name" value="NPCBM"/>
    <property type="match status" value="1"/>
</dbReference>
<dbReference type="Pfam" id="PF08305">
    <property type="entry name" value="NPCBM"/>
    <property type="match status" value="1"/>
</dbReference>
<comment type="caution">
    <text evidence="4">The sequence shown here is derived from an EMBL/GenBank/DDBJ whole genome shotgun (WGS) entry which is preliminary data.</text>
</comment>
<feature type="domain" description="Glycosyl hydrolase family 98 putative carbohydrate-binding module" evidence="3">
    <location>
        <begin position="405"/>
        <end position="542"/>
    </location>
</feature>
<gene>
    <name evidence="4" type="ORF">H9813_02685</name>
</gene>
<evidence type="ECO:0000259" key="3">
    <source>
        <dbReference type="SMART" id="SM00776"/>
    </source>
</evidence>
<keyword evidence="2" id="KW-0812">Transmembrane</keyword>
<feature type="transmembrane region" description="Helical" evidence="2">
    <location>
        <begin position="377"/>
        <end position="399"/>
    </location>
</feature>
<dbReference type="AlphaFoldDB" id="A0A9D2IYN6"/>
<keyword evidence="2" id="KW-1133">Transmembrane helix</keyword>
<name>A0A9D2IYN6_9FIRM</name>
<dbReference type="SMART" id="SM00671">
    <property type="entry name" value="SEL1"/>
    <property type="match status" value="2"/>
</dbReference>
<reference evidence="4" key="2">
    <citation type="submission" date="2021-04" db="EMBL/GenBank/DDBJ databases">
        <authorList>
            <person name="Gilroy R."/>
        </authorList>
    </citation>
    <scope>NUCLEOTIDE SEQUENCE</scope>
    <source>
        <strain evidence="4">ChiGjej4B4-18154</strain>
    </source>
</reference>
<dbReference type="InterPro" id="IPR006597">
    <property type="entry name" value="Sel1-like"/>
</dbReference>
<dbReference type="InterPro" id="IPR008979">
    <property type="entry name" value="Galactose-bd-like_sf"/>
</dbReference>
<dbReference type="InterPro" id="IPR013222">
    <property type="entry name" value="Glyco_hyd_98_carb-bd"/>
</dbReference>
<feature type="region of interest" description="Disordered" evidence="1">
    <location>
        <begin position="331"/>
        <end position="367"/>
    </location>
</feature>
<dbReference type="Gene3D" id="1.25.40.10">
    <property type="entry name" value="Tetratricopeptide repeat domain"/>
    <property type="match status" value="1"/>
</dbReference>
<reference evidence="4" key="1">
    <citation type="journal article" date="2021" name="PeerJ">
        <title>Extensive microbial diversity within the chicken gut microbiome revealed by metagenomics and culture.</title>
        <authorList>
            <person name="Gilroy R."/>
            <person name="Ravi A."/>
            <person name="Getino M."/>
            <person name="Pursley I."/>
            <person name="Horton D.L."/>
            <person name="Alikhan N.F."/>
            <person name="Baker D."/>
            <person name="Gharbi K."/>
            <person name="Hall N."/>
            <person name="Watson M."/>
            <person name="Adriaenssens E.M."/>
            <person name="Foster-Nyarko E."/>
            <person name="Jarju S."/>
            <person name="Secka A."/>
            <person name="Antonio M."/>
            <person name="Oren A."/>
            <person name="Chaudhuri R.R."/>
            <person name="La Ragione R."/>
            <person name="Hildebrand F."/>
            <person name="Pallen M.J."/>
        </authorList>
    </citation>
    <scope>NUCLEOTIDE SEQUENCE</scope>
    <source>
        <strain evidence="4">ChiGjej4B4-18154</strain>
    </source>
</reference>
<dbReference type="Gene3D" id="2.60.120.1060">
    <property type="entry name" value="NPCBM/NEW2 domain"/>
    <property type="match status" value="2"/>
</dbReference>
<dbReference type="SUPFAM" id="SSF81901">
    <property type="entry name" value="HCP-like"/>
    <property type="match status" value="1"/>
</dbReference>
<accession>A0A9D2IYN6</accession>
<organism evidence="4 5">
    <name type="scientific">Candidatus Allofournierella merdipullorum</name>
    <dbReference type="NCBI Taxonomy" id="2838595"/>
    <lineage>
        <taxon>Bacteria</taxon>
        <taxon>Bacillati</taxon>
        <taxon>Bacillota</taxon>
        <taxon>Clostridia</taxon>
        <taxon>Eubacteriales</taxon>
        <taxon>Oscillospiraceae</taxon>
        <taxon>Allofournierella</taxon>
    </lineage>
</organism>
<evidence type="ECO:0000313" key="5">
    <source>
        <dbReference type="Proteomes" id="UP000824035"/>
    </source>
</evidence>
<proteinExistence type="predicted"/>
<evidence type="ECO:0000256" key="1">
    <source>
        <dbReference type="SAM" id="MobiDB-lite"/>
    </source>
</evidence>
<sequence length="682" mass="73612">MYRYEDLMLDDLLEDPSFDEDDPEVLYALARCYLEGKGVAADEAIYRKFLKKAADAGSKTARLELEAAAPAQPDEPKEAGDACLDEAALCRSKGDISGEIAALERAWATPGRYSPEQAQAINLRLGELYSQPGPWEAPERSYASYCTAVEMGSSVAPLRCADCLRRGYGCTASESDSRAMILLAAQRGPARLKYDTALDILDSTPGEALLLLDKAQEELESDGGNEPLLRRVRLHLAALKNGGCLPEEMVAAALAETEDPSVTSLLLATFTRQPRLITQAVSPFVSRMARQPGKDQPGWLNLAADLGDAYAREELKRRNMADFARIIREEPQAEPLPPETDAAGPAPQPGPAWPGLPTLTPEQAARRKRQDRIARRISVVLAVLFVAFIFLGPTVTRLFSSEQMPDMLNSLSANNTTLARRTTYSYDEDAFAQKQGGTFNTGESYDSALYASTSYNAVEYQLEGKYDTLTGRWGIDSNFINTTCQSSFSVYADGRCVYESPVITGGSAPCDVEVDVTGCNLLTIIFQGADGSARFADAELENRSGVKTPADALPELAPGAWLSGMNLMQGDFYSGDSGHSVSTSIYSYDSAETFATFYLGGEYESLSAVLEVSASAPMYLEVYGDDELLASSEPMANGSVPFSADLKGCQQLTVRFCLSDSDAAAYGGSITLAGARLSRNPL</sequence>
<protein>
    <submittedName>
        <fullName evidence="4">NPCBM/NEW2 domain-containing protein</fullName>
    </submittedName>
</protein>
<dbReference type="InterPro" id="IPR038637">
    <property type="entry name" value="NPCBM_sf"/>
</dbReference>
<evidence type="ECO:0000256" key="2">
    <source>
        <dbReference type="SAM" id="Phobius"/>
    </source>
</evidence>
<dbReference type="Proteomes" id="UP000824035">
    <property type="component" value="Unassembled WGS sequence"/>
</dbReference>
<dbReference type="InterPro" id="IPR011990">
    <property type="entry name" value="TPR-like_helical_dom_sf"/>
</dbReference>
<dbReference type="EMBL" id="DXBV01000025">
    <property type="protein sequence ID" value="HIZ30126.1"/>
    <property type="molecule type" value="Genomic_DNA"/>
</dbReference>
<keyword evidence="2" id="KW-0472">Membrane</keyword>